<evidence type="ECO:0000256" key="6">
    <source>
        <dbReference type="SAM" id="Phobius"/>
    </source>
</evidence>
<feature type="transmembrane region" description="Helical" evidence="6">
    <location>
        <begin position="307"/>
        <end position="325"/>
    </location>
</feature>
<dbReference type="InterPro" id="IPR020846">
    <property type="entry name" value="MFS_dom"/>
</dbReference>
<feature type="transmembrane region" description="Helical" evidence="6">
    <location>
        <begin position="107"/>
        <end position="129"/>
    </location>
</feature>
<accession>A0A1M5WDZ8</accession>
<name>A0A1M5WDZ8_9BRAD</name>
<feature type="transmembrane region" description="Helical" evidence="6">
    <location>
        <begin position="331"/>
        <end position="352"/>
    </location>
</feature>
<dbReference type="Proteomes" id="UP000189796">
    <property type="component" value="Chromosome I"/>
</dbReference>
<feature type="transmembrane region" description="Helical" evidence="6">
    <location>
        <begin position="13"/>
        <end position="30"/>
    </location>
</feature>
<keyword evidence="4 6" id="KW-1133">Transmembrane helix</keyword>
<dbReference type="PROSITE" id="PS50850">
    <property type="entry name" value="MFS"/>
    <property type="match status" value="1"/>
</dbReference>
<dbReference type="Pfam" id="PF07690">
    <property type="entry name" value="MFS_1"/>
    <property type="match status" value="1"/>
</dbReference>
<dbReference type="EMBL" id="LT670817">
    <property type="protein sequence ID" value="SHH85690.1"/>
    <property type="molecule type" value="Genomic_DNA"/>
</dbReference>
<dbReference type="PANTHER" id="PTHR43791">
    <property type="entry name" value="PERMEASE-RELATED"/>
    <property type="match status" value="1"/>
</dbReference>
<dbReference type="InterPro" id="IPR011701">
    <property type="entry name" value="MFS"/>
</dbReference>
<reference evidence="8 9" key="1">
    <citation type="submission" date="2016-11" db="EMBL/GenBank/DDBJ databases">
        <authorList>
            <person name="Jaros S."/>
            <person name="Januszkiewicz K."/>
            <person name="Wedrychowicz H."/>
        </authorList>
    </citation>
    <scope>NUCLEOTIDE SEQUENCE [LARGE SCALE GENOMIC DNA]</scope>
    <source>
        <strain evidence="8 9">GAS138</strain>
    </source>
</reference>
<keyword evidence="5 6" id="KW-0472">Membrane</keyword>
<feature type="domain" description="Major facilitator superfamily (MFS) profile" evidence="7">
    <location>
        <begin position="17"/>
        <end position="423"/>
    </location>
</feature>
<protein>
    <submittedName>
        <fullName evidence="8">MFS transporter, ACS family, tartrate transporter</fullName>
    </submittedName>
</protein>
<evidence type="ECO:0000313" key="9">
    <source>
        <dbReference type="Proteomes" id="UP000189796"/>
    </source>
</evidence>
<dbReference type="FunFam" id="1.20.1250.20:FF:000018">
    <property type="entry name" value="MFS transporter permease"/>
    <property type="match status" value="1"/>
</dbReference>
<dbReference type="InterPro" id="IPR036259">
    <property type="entry name" value="MFS_trans_sf"/>
</dbReference>
<feature type="transmembrane region" description="Helical" evidence="6">
    <location>
        <begin position="270"/>
        <end position="295"/>
    </location>
</feature>
<feature type="transmembrane region" description="Helical" evidence="6">
    <location>
        <begin position="364"/>
        <end position="389"/>
    </location>
</feature>
<evidence type="ECO:0000256" key="5">
    <source>
        <dbReference type="ARBA" id="ARBA00023136"/>
    </source>
</evidence>
<proteinExistence type="predicted"/>
<keyword evidence="2" id="KW-0813">Transport</keyword>
<feature type="transmembrane region" description="Helical" evidence="6">
    <location>
        <begin position="243"/>
        <end position="264"/>
    </location>
</feature>
<dbReference type="AlphaFoldDB" id="A0A1M5WDZ8"/>
<dbReference type="RefSeq" id="WP_079607640.1">
    <property type="nucleotide sequence ID" value="NZ_LT670817.1"/>
</dbReference>
<feature type="transmembrane region" description="Helical" evidence="6">
    <location>
        <begin position="78"/>
        <end position="101"/>
    </location>
</feature>
<evidence type="ECO:0000313" key="8">
    <source>
        <dbReference type="EMBL" id="SHH85690.1"/>
    </source>
</evidence>
<gene>
    <name evidence="8" type="ORF">SAMN05443248_6521</name>
</gene>
<evidence type="ECO:0000256" key="3">
    <source>
        <dbReference type="ARBA" id="ARBA00022692"/>
    </source>
</evidence>
<feature type="transmembrane region" description="Helical" evidence="6">
    <location>
        <begin position="46"/>
        <end position="66"/>
    </location>
</feature>
<feature type="transmembrane region" description="Helical" evidence="6">
    <location>
        <begin position="395"/>
        <end position="417"/>
    </location>
</feature>
<feature type="transmembrane region" description="Helical" evidence="6">
    <location>
        <begin position="141"/>
        <end position="163"/>
    </location>
</feature>
<evidence type="ECO:0000256" key="1">
    <source>
        <dbReference type="ARBA" id="ARBA00004141"/>
    </source>
</evidence>
<dbReference type="Gene3D" id="1.20.1250.20">
    <property type="entry name" value="MFS general substrate transporter like domains"/>
    <property type="match status" value="2"/>
</dbReference>
<sequence length="433" mass="46772">MNETIGRQTVSKVAWRLLPIIILMYFLSYLDRVNVSFAALTMNKDLAFTATVYGWGAGLFFVGYFLGEVPSNLALERFGARIWLARIMITWGAVSAAMALVSGPWSFYLIRFLLGLAEAGLFPGVILYLTYWFPARARSRMIALFLAAAPLSTLIGAPLSGYVLGLDGALALRGWQWMFILEGVPTVLVGIYILFMLPDRPEHVDWLARDERDWLTGELATENAQRAEARIHGVGQALGNPRVLAYCLWYLLVVTGLYGIGFWMPQVVRALGYSVSQVGWLVAIPSIATAVLMIPWSIHSDRTGERLWHTILPSLLAVAGLLLAAQAGNPIVVMIGFTLASIGVFSAIPPFWALPVSNLSGSAAAAGIAIIGAVGNLGGYFGPLALGMIKDATGGFSIGLMLLAGSVALSCPLVWMLERAQVRRTVLQQPGIG</sequence>
<evidence type="ECO:0000256" key="4">
    <source>
        <dbReference type="ARBA" id="ARBA00022989"/>
    </source>
</evidence>
<keyword evidence="3 6" id="KW-0812">Transmembrane</keyword>
<dbReference type="SUPFAM" id="SSF103473">
    <property type="entry name" value="MFS general substrate transporter"/>
    <property type="match status" value="1"/>
</dbReference>
<feature type="transmembrane region" description="Helical" evidence="6">
    <location>
        <begin position="175"/>
        <end position="197"/>
    </location>
</feature>
<dbReference type="GO" id="GO:0022857">
    <property type="term" value="F:transmembrane transporter activity"/>
    <property type="evidence" value="ECO:0007669"/>
    <property type="project" value="InterPro"/>
</dbReference>
<dbReference type="GO" id="GO:0016020">
    <property type="term" value="C:membrane"/>
    <property type="evidence" value="ECO:0007669"/>
    <property type="project" value="UniProtKB-SubCell"/>
</dbReference>
<evidence type="ECO:0000256" key="2">
    <source>
        <dbReference type="ARBA" id="ARBA00022448"/>
    </source>
</evidence>
<dbReference type="OrthoDB" id="9773957at2"/>
<dbReference type="PANTHER" id="PTHR43791:SF36">
    <property type="entry name" value="TRANSPORTER, PUTATIVE (AFU_ORTHOLOGUE AFUA_6G08340)-RELATED"/>
    <property type="match status" value="1"/>
</dbReference>
<organism evidence="8 9">
    <name type="scientific">Bradyrhizobium erythrophlei</name>
    <dbReference type="NCBI Taxonomy" id="1437360"/>
    <lineage>
        <taxon>Bacteria</taxon>
        <taxon>Pseudomonadati</taxon>
        <taxon>Pseudomonadota</taxon>
        <taxon>Alphaproteobacteria</taxon>
        <taxon>Hyphomicrobiales</taxon>
        <taxon>Nitrobacteraceae</taxon>
        <taxon>Bradyrhizobium</taxon>
    </lineage>
</organism>
<dbReference type="CDD" id="cd17319">
    <property type="entry name" value="MFS_ExuT_GudP_like"/>
    <property type="match status" value="1"/>
</dbReference>
<comment type="subcellular location">
    <subcellularLocation>
        <location evidence="1">Membrane</location>
        <topology evidence="1">Multi-pass membrane protein</topology>
    </subcellularLocation>
</comment>
<evidence type="ECO:0000259" key="7">
    <source>
        <dbReference type="PROSITE" id="PS50850"/>
    </source>
</evidence>